<reference evidence="1 2" key="1">
    <citation type="submission" date="2017-04" db="EMBL/GenBank/DDBJ databases">
        <authorList>
            <person name="Afonso C.L."/>
            <person name="Miller P.J."/>
            <person name="Scott M.A."/>
            <person name="Spackman E."/>
            <person name="Goraichik I."/>
            <person name="Dimitrov K.M."/>
            <person name="Suarez D.L."/>
            <person name="Swayne D.E."/>
        </authorList>
    </citation>
    <scope>NUCLEOTIDE SEQUENCE [LARGE SCALE GENOMIC DNA]</scope>
    <source>
        <strain evidence="1 2">KR-140</strain>
    </source>
</reference>
<sequence>MPRPEPPQALHLVRLALGTPGEWVILPGGGLRVLALAGKVGGLPGSGWLVCLSGEAIVDLPQRDFVRLRPGEGYAVSAGQPWEALPVKAGTVVLLVGWGGAS</sequence>
<gene>
    <name evidence="1" type="ORF">SAMN00790413_00392</name>
</gene>
<name>A0A1W1V7I3_9DEIO</name>
<evidence type="ECO:0000313" key="2">
    <source>
        <dbReference type="Proteomes" id="UP000192582"/>
    </source>
</evidence>
<dbReference type="AlphaFoldDB" id="A0A1W1V7I3"/>
<evidence type="ECO:0000313" key="1">
    <source>
        <dbReference type="EMBL" id="SMB89397.1"/>
    </source>
</evidence>
<dbReference type="RefSeq" id="WP_245808319.1">
    <property type="nucleotide sequence ID" value="NZ_FWWU01000009.1"/>
</dbReference>
<proteinExistence type="predicted"/>
<protein>
    <submittedName>
        <fullName evidence="1">Uncharacterized protein</fullName>
    </submittedName>
</protein>
<dbReference type="InterPro" id="IPR011051">
    <property type="entry name" value="RmlC_Cupin_sf"/>
</dbReference>
<keyword evidence="2" id="KW-1185">Reference proteome</keyword>
<accession>A0A1W1V7I3</accession>
<dbReference type="EMBL" id="FWWU01000009">
    <property type="protein sequence ID" value="SMB89397.1"/>
    <property type="molecule type" value="Genomic_DNA"/>
</dbReference>
<dbReference type="STRING" id="695939.SAMN00790413_00392"/>
<dbReference type="Proteomes" id="UP000192582">
    <property type="component" value="Unassembled WGS sequence"/>
</dbReference>
<organism evidence="1 2">
    <name type="scientific">Deinococcus hopiensis KR-140</name>
    <dbReference type="NCBI Taxonomy" id="695939"/>
    <lineage>
        <taxon>Bacteria</taxon>
        <taxon>Thermotogati</taxon>
        <taxon>Deinococcota</taxon>
        <taxon>Deinococci</taxon>
        <taxon>Deinococcales</taxon>
        <taxon>Deinococcaceae</taxon>
        <taxon>Deinococcus</taxon>
    </lineage>
</organism>
<dbReference type="SUPFAM" id="SSF51182">
    <property type="entry name" value="RmlC-like cupins"/>
    <property type="match status" value="1"/>
</dbReference>